<dbReference type="SUPFAM" id="SSF50370">
    <property type="entry name" value="Ricin B-like lectins"/>
    <property type="match status" value="1"/>
</dbReference>
<keyword evidence="2" id="KW-0456">Lyase</keyword>
<evidence type="ECO:0000259" key="3">
    <source>
        <dbReference type="PROSITE" id="PS50853"/>
    </source>
</evidence>
<dbReference type="Gene3D" id="2.80.10.50">
    <property type="match status" value="3"/>
</dbReference>
<comment type="caution">
    <text evidence="4">The sequence shown here is derived from an EMBL/GenBank/DDBJ whole genome shotgun (WGS) entry which is preliminary data.</text>
</comment>
<accession>A0ABW3K0R4</accession>
<dbReference type="Pfam" id="PF05426">
    <property type="entry name" value="Alginate_lyase"/>
    <property type="match status" value="1"/>
</dbReference>
<dbReference type="PROSITE" id="PS50853">
    <property type="entry name" value="FN3"/>
    <property type="match status" value="1"/>
</dbReference>
<gene>
    <name evidence="4" type="ORF">ACFQ21_09000</name>
</gene>
<evidence type="ECO:0000313" key="4">
    <source>
        <dbReference type="EMBL" id="MFD0999443.1"/>
    </source>
</evidence>
<dbReference type="InterPro" id="IPR000772">
    <property type="entry name" value="Ricin_B_lectin"/>
</dbReference>
<dbReference type="PROSITE" id="PS51257">
    <property type="entry name" value="PROKAR_LIPOPROTEIN"/>
    <property type="match status" value="1"/>
</dbReference>
<dbReference type="Gene3D" id="2.60.40.10">
    <property type="entry name" value="Immunoglobulins"/>
    <property type="match status" value="1"/>
</dbReference>
<dbReference type="Gene3D" id="1.50.10.100">
    <property type="entry name" value="Chondroitin AC/alginate lyase"/>
    <property type="match status" value="1"/>
</dbReference>
<dbReference type="Pfam" id="PF18962">
    <property type="entry name" value="Por_Secre_tail"/>
    <property type="match status" value="1"/>
</dbReference>
<dbReference type="InterPro" id="IPR036116">
    <property type="entry name" value="FN3_sf"/>
</dbReference>
<name>A0ABW3K0R4_9BACT</name>
<sequence length="926" mass="99340">MRSINYLNPFGLGRSLKKVKAILLLMFVSSIACELVHAQAFIHPGGLHTQADLDRMKNQVAAGTQPWLTGWNKLLEDPMAQSTYTAAPLANLGSNRQRASRDAHAAYLNAIRGYIANSTEHIDCAIRICNAWSATVNQVPSGTDIPGLSGIPIFEFALVGEILRIYSPSRWATADFDRFKTMMLTYLYPVCNNFLTNHNGACISNYWANWDACNIGAVMAIGVLCDDRAKFDEGVAYYQSGAGMGSIMNAVYTIHPGNLGQWQESGRDQEHAQLGIGLLGAACEVAWNQGLDLYGYSNNRLLAGAEYVAQYNLWKPVPYTAYNNCQNANQRWASINGRGRLDDRPLWEMIYNHYVIRKGLSAPNTQAVAQLMRPEHGSADHFGYGTLTFTRTASAFPPSPIPPVPTGLIATPGVGRVFLKWNRSGDTAYGYDVLRATASGGPYTSIATWTDNTRCEHTDASVTNGTTYYYVVAARNQAGTSANSAQASATPFTTGSLPAGWTNASIGTVNGAASGFANVSSGTFVVSGSGTGIGGTSDGLMYTYTNTSGDAIITARLSSINWNGGGGAQKVGVMIRESLNADAKAVIMKLGDVGTRRAEFGSRTTDAGNMTWTRGNDYTWVPAWFRLQRSGNTFTAYESSDGTTWFTVGSSTISMAGTYLIGLAVSSNNANVNTTHFDNVTITNSTTGPANGIYTVTARHSGKVMEVANNGTANGSNVRQWPSNGCACQQWIVTNIGSNQYTLVGVASGKNLDVNGVSTADGANVQIWQYTGGNNQKFTITPTSGGYYRITPVHSGKAVDVAGNSTADGANIQQWTYNGGNNQQWSFTNVTAAAREAEVLPEETEEQKAVQVYPNPTTGEINIALPLSYKEGEKTVDLLDNSGKNVASEKFGGTTHTLKITTLPAGLYILKVKSNKALIIRKVIKE</sequence>
<dbReference type="PROSITE" id="PS50231">
    <property type="entry name" value="RICIN_B_LECTIN"/>
    <property type="match status" value="1"/>
</dbReference>
<dbReference type="RefSeq" id="WP_377577897.1">
    <property type="nucleotide sequence ID" value="NZ_JBHTKA010000001.1"/>
</dbReference>
<evidence type="ECO:0000256" key="1">
    <source>
        <dbReference type="ARBA" id="ARBA00022729"/>
    </source>
</evidence>
<dbReference type="Pfam" id="PF14200">
    <property type="entry name" value="RicinB_lectin_2"/>
    <property type="match status" value="2"/>
</dbReference>
<feature type="domain" description="Fibronectin type-III" evidence="3">
    <location>
        <begin position="402"/>
        <end position="497"/>
    </location>
</feature>
<protein>
    <submittedName>
        <fullName evidence="4">RICIN domain-containing protein</fullName>
    </submittedName>
</protein>
<reference evidence="5" key="1">
    <citation type="journal article" date="2019" name="Int. J. Syst. Evol. Microbiol.">
        <title>The Global Catalogue of Microorganisms (GCM) 10K type strain sequencing project: providing services to taxonomists for standard genome sequencing and annotation.</title>
        <authorList>
            <consortium name="The Broad Institute Genomics Platform"/>
            <consortium name="The Broad Institute Genome Sequencing Center for Infectious Disease"/>
            <person name="Wu L."/>
            <person name="Ma J."/>
        </authorList>
    </citation>
    <scope>NUCLEOTIDE SEQUENCE [LARGE SCALE GENOMIC DNA]</scope>
    <source>
        <strain evidence="5">CCUG 58938</strain>
    </source>
</reference>
<keyword evidence="5" id="KW-1185">Reference proteome</keyword>
<keyword evidence="1" id="KW-0732">Signal</keyword>
<dbReference type="CDD" id="cd00161">
    <property type="entry name" value="beta-trefoil_Ricin-like"/>
    <property type="match status" value="1"/>
</dbReference>
<dbReference type="Gene3D" id="2.60.120.200">
    <property type="match status" value="1"/>
</dbReference>
<proteinExistence type="predicted"/>
<dbReference type="InterPro" id="IPR013783">
    <property type="entry name" value="Ig-like_fold"/>
</dbReference>
<dbReference type="SUPFAM" id="SSF48230">
    <property type="entry name" value="Chondroitin AC/alginate lyase"/>
    <property type="match status" value="1"/>
</dbReference>
<dbReference type="InterPro" id="IPR035992">
    <property type="entry name" value="Ricin_B-like_lectins"/>
</dbReference>
<organism evidence="4 5">
    <name type="scientific">Ohtaekwangia kribbensis</name>
    <dbReference type="NCBI Taxonomy" id="688913"/>
    <lineage>
        <taxon>Bacteria</taxon>
        <taxon>Pseudomonadati</taxon>
        <taxon>Bacteroidota</taxon>
        <taxon>Cytophagia</taxon>
        <taxon>Cytophagales</taxon>
        <taxon>Fulvivirgaceae</taxon>
        <taxon>Ohtaekwangia</taxon>
    </lineage>
</organism>
<dbReference type="NCBIfam" id="TIGR04183">
    <property type="entry name" value="Por_Secre_tail"/>
    <property type="match status" value="1"/>
</dbReference>
<dbReference type="SUPFAM" id="SSF49265">
    <property type="entry name" value="Fibronectin type III"/>
    <property type="match status" value="1"/>
</dbReference>
<evidence type="ECO:0000256" key="2">
    <source>
        <dbReference type="ARBA" id="ARBA00023239"/>
    </source>
</evidence>
<dbReference type="InterPro" id="IPR026444">
    <property type="entry name" value="Secre_tail"/>
</dbReference>
<dbReference type="Proteomes" id="UP001597112">
    <property type="component" value="Unassembled WGS sequence"/>
</dbReference>
<dbReference type="SMART" id="SM00458">
    <property type="entry name" value="RICIN"/>
    <property type="match status" value="1"/>
</dbReference>
<evidence type="ECO:0000313" key="5">
    <source>
        <dbReference type="Proteomes" id="UP001597112"/>
    </source>
</evidence>
<dbReference type="CDD" id="cd00063">
    <property type="entry name" value="FN3"/>
    <property type="match status" value="1"/>
</dbReference>
<dbReference type="InterPro" id="IPR008397">
    <property type="entry name" value="Alginate_lyase_dom"/>
</dbReference>
<dbReference type="InterPro" id="IPR008929">
    <property type="entry name" value="Chondroitin_lyas"/>
</dbReference>
<dbReference type="EMBL" id="JBHTKA010000001">
    <property type="protein sequence ID" value="MFD0999443.1"/>
    <property type="molecule type" value="Genomic_DNA"/>
</dbReference>
<dbReference type="InterPro" id="IPR003961">
    <property type="entry name" value="FN3_dom"/>
</dbReference>